<accession>A0A1H3QNI5</accession>
<evidence type="ECO:0000313" key="4">
    <source>
        <dbReference type="EMBL" id="SDZ14661.1"/>
    </source>
</evidence>
<keyword evidence="1" id="KW-0677">Repeat</keyword>
<feature type="repeat" description="ANK" evidence="3">
    <location>
        <begin position="162"/>
        <end position="194"/>
    </location>
</feature>
<gene>
    <name evidence="4" type="ORF">SAMN05421547_11326</name>
</gene>
<name>A0A1H3QNI5_9BURK</name>
<dbReference type="GeneID" id="94692913"/>
<evidence type="ECO:0000313" key="5">
    <source>
        <dbReference type="Proteomes" id="UP000183417"/>
    </source>
</evidence>
<feature type="repeat" description="ANK" evidence="3">
    <location>
        <begin position="96"/>
        <end position="128"/>
    </location>
</feature>
<keyword evidence="2 3" id="KW-0040">ANK repeat</keyword>
<dbReference type="InterPro" id="IPR002110">
    <property type="entry name" value="Ankyrin_rpt"/>
</dbReference>
<dbReference type="Pfam" id="PF00023">
    <property type="entry name" value="Ank"/>
    <property type="match status" value="1"/>
</dbReference>
<dbReference type="Proteomes" id="UP000183417">
    <property type="component" value="Unassembled WGS sequence"/>
</dbReference>
<evidence type="ECO:0000256" key="3">
    <source>
        <dbReference type="PROSITE-ProRule" id="PRU00023"/>
    </source>
</evidence>
<dbReference type="PROSITE" id="PS50088">
    <property type="entry name" value="ANK_REPEAT"/>
    <property type="match status" value="2"/>
</dbReference>
<organism evidence="4 5">
    <name type="scientific">Delftia lacustris</name>
    <dbReference type="NCBI Taxonomy" id="558537"/>
    <lineage>
        <taxon>Bacteria</taxon>
        <taxon>Pseudomonadati</taxon>
        <taxon>Pseudomonadota</taxon>
        <taxon>Betaproteobacteria</taxon>
        <taxon>Burkholderiales</taxon>
        <taxon>Comamonadaceae</taxon>
        <taxon>Delftia</taxon>
    </lineage>
</organism>
<sequence>MHHAVSRSGAHVRHAAILTACLAAGLADAQGQETQAQEAQAVATAAEGRDAARAQEGAVNRPEFGPALLAAAQAGEALQVRDWLKRGAPVDVRDRQGNTPLLLAVRGNHVEVARSLLVHGANPNLKNDLQDSAYLLAGALGRLEILRMTLSYGADLQSTNRYGGTALIPACERGHVDTVQALLAAGVRADHVNRLGWTCLLEAVLLGDGGPRYQDIVRQLIAARADLNLPDKDGVTAVVHARQRSQHEVERLLQEAGAR</sequence>
<dbReference type="Gene3D" id="1.25.40.20">
    <property type="entry name" value="Ankyrin repeat-containing domain"/>
    <property type="match status" value="1"/>
</dbReference>
<protein>
    <submittedName>
        <fullName evidence="4">Uncharacterized protein</fullName>
    </submittedName>
</protein>
<dbReference type="SMART" id="SM00248">
    <property type="entry name" value="ANK"/>
    <property type="match status" value="3"/>
</dbReference>
<proteinExistence type="predicted"/>
<dbReference type="Pfam" id="PF12796">
    <property type="entry name" value="Ank_2"/>
    <property type="match status" value="1"/>
</dbReference>
<dbReference type="PANTHER" id="PTHR24171">
    <property type="entry name" value="ANKYRIN REPEAT DOMAIN-CONTAINING PROTEIN 39-RELATED"/>
    <property type="match status" value="1"/>
</dbReference>
<dbReference type="PANTHER" id="PTHR24171:SF9">
    <property type="entry name" value="ANKYRIN REPEAT DOMAIN-CONTAINING PROTEIN 39"/>
    <property type="match status" value="1"/>
</dbReference>
<dbReference type="PROSITE" id="PS50297">
    <property type="entry name" value="ANK_REP_REGION"/>
    <property type="match status" value="1"/>
</dbReference>
<reference evidence="4 5" key="1">
    <citation type="submission" date="2016-10" db="EMBL/GenBank/DDBJ databases">
        <authorList>
            <person name="de Groot N.N."/>
        </authorList>
    </citation>
    <scope>NUCLEOTIDE SEQUENCE [LARGE SCALE GENOMIC DNA]</scope>
    <source>
        <strain evidence="4 5">LMG 24775</strain>
    </source>
</reference>
<evidence type="ECO:0000256" key="2">
    <source>
        <dbReference type="ARBA" id="ARBA00023043"/>
    </source>
</evidence>
<dbReference type="InterPro" id="IPR036770">
    <property type="entry name" value="Ankyrin_rpt-contain_sf"/>
</dbReference>
<dbReference type="RefSeq" id="WP_017406456.1">
    <property type="nucleotide sequence ID" value="NZ_CP069318.1"/>
</dbReference>
<evidence type="ECO:0000256" key="1">
    <source>
        <dbReference type="ARBA" id="ARBA00022737"/>
    </source>
</evidence>
<dbReference type="EMBL" id="FNPE01000013">
    <property type="protein sequence ID" value="SDZ14661.1"/>
    <property type="molecule type" value="Genomic_DNA"/>
</dbReference>
<dbReference type="AlphaFoldDB" id="A0A1H3QNI5"/>
<dbReference type="SUPFAM" id="SSF48403">
    <property type="entry name" value="Ankyrin repeat"/>
    <property type="match status" value="1"/>
</dbReference>